<evidence type="ECO:0000256" key="1">
    <source>
        <dbReference type="ARBA" id="ARBA00007797"/>
    </source>
</evidence>
<comment type="caution">
    <text evidence="4">The sequence shown here is derived from an EMBL/GenBank/DDBJ whole genome shotgun (WGS) entry which is preliminary data.</text>
</comment>
<dbReference type="EMBL" id="JNVN01000056">
    <property type="protein sequence ID" value="KHJ36358.1"/>
    <property type="molecule type" value="Genomic_DNA"/>
</dbReference>
<dbReference type="HOGENOM" id="CLU_015945_1_0_1"/>
<dbReference type="GO" id="GO:0000472">
    <property type="term" value="P:endonucleolytic cleavage to generate mature 5'-end of SSU-rRNA from (SSU-rRNA, 5.8S rRNA, LSU-rRNA)"/>
    <property type="evidence" value="ECO:0007669"/>
    <property type="project" value="EnsemblFungi"/>
</dbReference>
<proteinExistence type="inferred from homology"/>
<accession>A0A0B1PDP5</accession>
<dbReference type="OMA" id="YYNNIVT"/>
<comment type="similarity">
    <text evidence="1">Belongs to the CBF/MAK21 family.</text>
</comment>
<organism evidence="4 5">
    <name type="scientific">Uncinula necator</name>
    <name type="common">Grape powdery mildew</name>
    <dbReference type="NCBI Taxonomy" id="52586"/>
    <lineage>
        <taxon>Eukaryota</taxon>
        <taxon>Fungi</taxon>
        <taxon>Dikarya</taxon>
        <taxon>Ascomycota</taxon>
        <taxon>Pezizomycotina</taxon>
        <taxon>Leotiomycetes</taxon>
        <taxon>Erysiphales</taxon>
        <taxon>Erysiphaceae</taxon>
        <taxon>Erysiphe</taxon>
    </lineage>
</organism>
<dbReference type="GO" id="GO:0030692">
    <property type="term" value="C:Noc4p-Nop14p complex"/>
    <property type="evidence" value="ECO:0007669"/>
    <property type="project" value="EnsemblFungi"/>
</dbReference>
<sequence length="564" mass="65097">MSTNTPKAQKVMKRRRSSPCENFSSKKNFGDIDCVDGNDGINDRDNNGSTEGDDDAQAQILLLENAIFESKKNYNNIAILIKALDSDDKVNKNLSVVIISLCRIFSKLMISGNLTKRHASSEKEAVVNKWLKEQYSKYKKKLIFFLGKGYSRTTILALCMQLLRIEGQYLRVGEKYTFPTAFLMLILQTILSNQCDKIIRDQFCQEFIQKYTDIRYYTLEAIAKLVCTEMKYEYKAQNFDNYLQLLASIESPPKSTEELEKFYLPKPNTSIHTLYSVSQHKKRAQSAWLSLMQLEMSKKQRKSILKLMSTSIAPWFTKPELLMDFLIDSYDTGGSISLLALSGVFYLIQERNLDYPQFYNKLYSLLDAGILHSKHRSKFFRLLNIFLGSTHLPVVLVASFIKKLSRLTLNSPPSGIVAVIPWIYNLLKKHPQCTFMIHREIRDPHMKEMVEKEGMNDPFLSSEQDPMKTNAIDSCLWEIVMLQSHYHPNVATLAKIISEQFTKQSYNIEDFLDHSYNSMFEAEICKEVKKAPVVEYEIPTNIFTGSVIEYDSKSNLLKELWNFS</sequence>
<evidence type="ECO:0000313" key="5">
    <source>
        <dbReference type="Proteomes" id="UP000030854"/>
    </source>
</evidence>
<dbReference type="PANTHER" id="PTHR12455:SF0">
    <property type="entry name" value="NUCLEOLAR COMPLEX PROTEIN 4 HOMOLOG"/>
    <property type="match status" value="1"/>
</dbReference>
<feature type="domain" description="CCAAT-binding factor" evidence="3">
    <location>
        <begin position="337"/>
        <end position="494"/>
    </location>
</feature>
<evidence type="ECO:0000259" key="3">
    <source>
        <dbReference type="Pfam" id="PF03914"/>
    </source>
</evidence>
<dbReference type="STRING" id="52586.A0A0B1PDP5"/>
<dbReference type="AlphaFoldDB" id="A0A0B1PDP5"/>
<dbReference type="Proteomes" id="UP000030854">
    <property type="component" value="Unassembled WGS sequence"/>
</dbReference>
<protein>
    <submittedName>
        <fullName evidence="4">Putative nucleolar complex protein</fullName>
    </submittedName>
</protein>
<dbReference type="GO" id="GO:0000480">
    <property type="term" value="P:endonucleolytic cleavage in 5'-ETS of tricistronic rRNA transcript (SSU-rRNA, 5.8S rRNA, LSU-rRNA)"/>
    <property type="evidence" value="ECO:0007669"/>
    <property type="project" value="EnsemblFungi"/>
</dbReference>
<reference evidence="4 5" key="1">
    <citation type="journal article" date="2014" name="BMC Genomics">
        <title>Adaptive genomic structural variation in the grape powdery mildew pathogen, Erysiphe necator.</title>
        <authorList>
            <person name="Jones L."/>
            <person name="Riaz S."/>
            <person name="Morales-Cruz A."/>
            <person name="Amrine K.C."/>
            <person name="McGuire B."/>
            <person name="Gubler W.D."/>
            <person name="Walker M.A."/>
            <person name="Cantu D."/>
        </authorList>
    </citation>
    <scope>NUCLEOTIDE SEQUENCE [LARGE SCALE GENOMIC DNA]</scope>
    <source>
        <strain evidence="5">c</strain>
    </source>
</reference>
<evidence type="ECO:0000256" key="2">
    <source>
        <dbReference type="SAM" id="MobiDB-lite"/>
    </source>
</evidence>
<dbReference type="InterPro" id="IPR005612">
    <property type="entry name" value="CCAAT-binding_factor"/>
</dbReference>
<dbReference type="PANTHER" id="PTHR12455">
    <property type="entry name" value="NUCLEOLAR COMPLEX PROTEIN 4"/>
    <property type="match status" value="1"/>
</dbReference>
<dbReference type="GO" id="GO:0005829">
    <property type="term" value="C:cytosol"/>
    <property type="evidence" value="ECO:0007669"/>
    <property type="project" value="EnsemblFungi"/>
</dbReference>
<keyword evidence="5" id="KW-1185">Reference proteome</keyword>
<dbReference type="Pfam" id="PF03914">
    <property type="entry name" value="CBF"/>
    <property type="match status" value="1"/>
</dbReference>
<dbReference type="GO" id="GO:0032040">
    <property type="term" value="C:small-subunit processome"/>
    <property type="evidence" value="ECO:0007669"/>
    <property type="project" value="EnsemblFungi"/>
</dbReference>
<dbReference type="InterPro" id="IPR027193">
    <property type="entry name" value="Noc4"/>
</dbReference>
<dbReference type="GO" id="GO:0000447">
    <property type="term" value="P:endonucleolytic cleavage in ITS1 to separate SSU-rRNA from 5.8S rRNA and LSU-rRNA from tricistronic rRNA transcript (SSU-rRNA, 5.8S rRNA, LSU-rRNA)"/>
    <property type="evidence" value="ECO:0007669"/>
    <property type="project" value="EnsemblFungi"/>
</dbReference>
<gene>
    <name evidence="4" type="ORF">EV44_g4446</name>
</gene>
<feature type="region of interest" description="Disordered" evidence="2">
    <location>
        <begin position="1"/>
        <end position="31"/>
    </location>
</feature>
<evidence type="ECO:0000313" key="4">
    <source>
        <dbReference type="EMBL" id="KHJ36358.1"/>
    </source>
</evidence>
<name>A0A0B1PDP5_UNCNE</name>